<name>A0A0F9SS31_9ZZZZ</name>
<protein>
    <submittedName>
        <fullName evidence="1">Uncharacterized protein</fullName>
    </submittedName>
</protein>
<accession>A0A0F9SS31</accession>
<evidence type="ECO:0000313" key="1">
    <source>
        <dbReference type="EMBL" id="KKN39836.1"/>
    </source>
</evidence>
<gene>
    <name evidence="1" type="ORF">LCGC14_0739480</name>
</gene>
<reference evidence="1" key="1">
    <citation type="journal article" date="2015" name="Nature">
        <title>Complex archaea that bridge the gap between prokaryotes and eukaryotes.</title>
        <authorList>
            <person name="Spang A."/>
            <person name="Saw J.H."/>
            <person name="Jorgensen S.L."/>
            <person name="Zaremba-Niedzwiedzka K."/>
            <person name="Martijn J."/>
            <person name="Lind A.E."/>
            <person name="van Eijk R."/>
            <person name="Schleper C."/>
            <person name="Guy L."/>
            <person name="Ettema T.J."/>
        </authorList>
    </citation>
    <scope>NUCLEOTIDE SEQUENCE</scope>
</reference>
<proteinExistence type="predicted"/>
<comment type="caution">
    <text evidence="1">The sequence shown here is derived from an EMBL/GenBank/DDBJ whole genome shotgun (WGS) entry which is preliminary data.</text>
</comment>
<dbReference type="EMBL" id="LAZR01001741">
    <property type="protein sequence ID" value="KKN39836.1"/>
    <property type="molecule type" value="Genomic_DNA"/>
</dbReference>
<organism evidence="1">
    <name type="scientific">marine sediment metagenome</name>
    <dbReference type="NCBI Taxonomy" id="412755"/>
    <lineage>
        <taxon>unclassified sequences</taxon>
        <taxon>metagenomes</taxon>
        <taxon>ecological metagenomes</taxon>
    </lineage>
</organism>
<sequence>MKIEIKCYNCGEYLEGETPPMCSGTATYIHCKCSHGVQIFAGAHDRITIDSFELEEATP</sequence>
<dbReference type="AlphaFoldDB" id="A0A0F9SS31"/>